<evidence type="ECO:0000313" key="1">
    <source>
        <dbReference type="EMBL" id="WEK54566.1"/>
    </source>
</evidence>
<name>A0AA95EX69_9BACL</name>
<protein>
    <submittedName>
        <fullName evidence="1">Uncharacterized protein</fullName>
    </submittedName>
</protein>
<organism evidence="1 2">
    <name type="scientific">Candidatus Cohnella colombiensis</name>
    <dbReference type="NCBI Taxonomy" id="3121368"/>
    <lineage>
        <taxon>Bacteria</taxon>
        <taxon>Bacillati</taxon>
        <taxon>Bacillota</taxon>
        <taxon>Bacilli</taxon>
        <taxon>Bacillales</taxon>
        <taxon>Paenibacillaceae</taxon>
        <taxon>Cohnella</taxon>
    </lineage>
</organism>
<sequence>MTGSHEQTKREAVRLRLEEQWSYSLIPEKLRGLPWAMEEENEHLKAQG</sequence>
<reference evidence="1" key="1">
    <citation type="submission" date="2023-03" db="EMBL/GenBank/DDBJ databases">
        <title>Andean soil-derived lignocellulolytic bacterial consortium as a source of novel taxa and putative plastic-active enzymes.</title>
        <authorList>
            <person name="Diaz-Garcia L."/>
            <person name="Chuvochina M."/>
            <person name="Feuerriegel G."/>
            <person name="Bunk B."/>
            <person name="Sproer C."/>
            <person name="Streit W.R."/>
            <person name="Rodriguez L.M."/>
            <person name="Overmann J."/>
            <person name="Jimenez D.J."/>
        </authorList>
    </citation>
    <scope>NUCLEOTIDE SEQUENCE</scope>
    <source>
        <strain evidence="1">MAG 2441</strain>
    </source>
</reference>
<dbReference type="Proteomes" id="UP001178662">
    <property type="component" value="Chromosome"/>
</dbReference>
<dbReference type="EMBL" id="CP119317">
    <property type="protein sequence ID" value="WEK54566.1"/>
    <property type="molecule type" value="Genomic_DNA"/>
</dbReference>
<accession>A0AA95EX69</accession>
<proteinExistence type="predicted"/>
<evidence type="ECO:0000313" key="2">
    <source>
        <dbReference type="Proteomes" id="UP001178662"/>
    </source>
</evidence>
<keyword evidence="2" id="KW-1185">Reference proteome</keyword>
<gene>
    <name evidence="1" type="ORF">P0Y55_00345</name>
</gene>
<dbReference type="AlphaFoldDB" id="A0AA95EX69"/>